<reference evidence="1" key="1">
    <citation type="submission" date="2022-04" db="EMBL/GenBank/DDBJ databases">
        <title>Genome of the entomopathogenic fungus Entomophthora muscae.</title>
        <authorList>
            <person name="Elya C."/>
            <person name="Lovett B.R."/>
            <person name="Lee E."/>
            <person name="Macias A.M."/>
            <person name="Hajek A.E."/>
            <person name="De Bivort B.L."/>
            <person name="Kasson M.T."/>
            <person name="De Fine Licht H.H."/>
            <person name="Stajich J.E."/>
        </authorList>
    </citation>
    <scope>NUCLEOTIDE SEQUENCE</scope>
    <source>
        <strain evidence="1">Berkeley</strain>
    </source>
</reference>
<name>A0ACC2T9V4_9FUNG</name>
<sequence length="173" mass="19155">MYKLPSLQSDPESIPVPVEDLISQEKLLDAKFENDGFDQKVDTSQESEPIQLSLPKVSVETVPKTINPLSNQSPLSDDVLLTPVKYPQKFCTPPPDQPDIEAESLVEHISFINSHIDTNDNPQPTDKSIYMSLQPPKSLPTIQLPGVPVIKAEAQKLSVQAMRLLETTNIQVS</sequence>
<keyword evidence="2" id="KW-1185">Reference proteome</keyword>
<dbReference type="EMBL" id="QTSX02003258">
    <property type="protein sequence ID" value="KAJ9071362.1"/>
    <property type="molecule type" value="Genomic_DNA"/>
</dbReference>
<gene>
    <name evidence="1" type="ORF">DSO57_1037682</name>
</gene>
<accession>A0ACC2T9V4</accession>
<comment type="caution">
    <text evidence="1">The sequence shown here is derived from an EMBL/GenBank/DDBJ whole genome shotgun (WGS) entry which is preliminary data.</text>
</comment>
<evidence type="ECO:0000313" key="1">
    <source>
        <dbReference type="EMBL" id="KAJ9071362.1"/>
    </source>
</evidence>
<protein>
    <submittedName>
        <fullName evidence="1">Uncharacterized protein</fullName>
    </submittedName>
</protein>
<evidence type="ECO:0000313" key="2">
    <source>
        <dbReference type="Proteomes" id="UP001165960"/>
    </source>
</evidence>
<organism evidence="1 2">
    <name type="scientific">Entomophthora muscae</name>
    <dbReference type="NCBI Taxonomy" id="34485"/>
    <lineage>
        <taxon>Eukaryota</taxon>
        <taxon>Fungi</taxon>
        <taxon>Fungi incertae sedis</taxon>
        <taxon>Zoopagomycota</taxon>
        <taxon>Entomophthoromycotina</taxon>
        <taxon>Entomophthoromycetes</taxon>
        <taxon>Entomophthorales</taxon>
        <taxon>Entomophthoraceae</taxon>
        <taxon>Entomophthora</taxon>
    </lineage>
</organism>
<dbReference type="Proteomes" id="UP001165960">
    <property type="component" value="Unassembled WGS sequence"/>
</dbReference>
<proteinExistence type="predicted"/>